<dbReference type="GO" id="GO:0005794">
    <property type="term" value="C:Golgi apparatus"/>
    <property type="evidence" value="ECO:0007669"/>
    <property type="project" value="TreeGrafter"/>
</dbReference>
<dbReference type="Proteomes" id="UP000593562">
    <property type="component" value="Unassembled WGS sequence"/>
</dbReference>
<dbReference type="PROSITE" id="PS50216">
    <property type="entry name" value="DHHC"/>
    <property type="match status" value="1"/>
</dbReference>
<evidence type="ECO:0000259" key="9">
    <source>
        <dbReference type="Pfam" id="PF01529"/>
    </source>
</evidence>
<evidence type="ECO:0000256" key="8">
    <source>
        <dbReference type="RuleBase" id="RU079119"/>
    </source>
</evidence>
<evidence type="ECO:0000313" key="10">
    <source>
        <dbReference type="EMBL" id="KAF5741435.1"/>
    </source>
</evidence>
<evidence type="ECO:0000256" key="5">
    <source>
        <dbReference type="ARBA" id="ARBA00022989"/>
    </source>
</evidence>
<evidence type="ECO:0000256" key="4">
    <source>
        <dbReference type="ARBA" id="ARBA00022692"/>
    </source>
</evidence>
<feature type="transmembrane region" description="Helical" evidence="8">
    <location>
        <begin position="288"/>
        <end position="314"/>
    </location>
</feature>
<dbReference type="GO" id="GO:0006612">
    <property type="term" value="P:protein targeting to membrane"/>
    <property type="evidence" value="ECO:0007669"/>
    <property type="project" value="TreeGrafter"/>
</dbReference>
<accession>A0A7J7D502</accession>
<dbReference type="InterPro" id="IPR001594">
    <property type="entry name" value="Palmitoyltrfase_DHHC"/>
</dbReference>
<gene>
    <name evidence="10" type="ORF">HS088_TW10G00432</name>
</gene>
<dbReference type="Pfam" id="PF01529">
    <property type="entry name" value="DHHC"/>
    <property type="match status" value="1"/>
</dbReference>
<evidence type="ECO:0000313" key="11">
    <source>
        <dbReference type="Proteomes" id="UP000593562"/>
    </source>
</evidence>
<evidence type="ECO:0000256" key="2">
    <source>
        <dbReference type="ARBA" id="ARBA00008574"/>
    </source>
</evidence>
<dbReference type="EC" id="2.3.1.225" evidence="8"/>
<name>A0A7J7D502_TRIWF</name>
<comment type="domain">
    <text evidence="8">The DHHC domain is required for palmitoyltransferase activity.</text>
</comment>
<evidence type="ECO:0000256" key="6">
    <source>
        <dbReference type="ARBA" id="ARBA00023136"/>
    </source>
</evidence>
<feature type="transmembrane region" description="Helical" evidence="8">
    <location>
        <begin position="145"/>
        <end position="163"/>
    </location>
</feature>
<keyword evidence="6 8" id="KW-0472">Membrane</keyword>
<keyword evidence="3 8" id="KW-0808">Transferase</keyword>
<keyword evidence="11" id="KW-1185">Reference proteome</keyword>
<reference evidence="10 11" key="1">
    <citation type="journal article" date="2020" name="Nat. Commun.">
        <title>Genome of Tripterygium wilfordii and identification of cytochrome P450 involved in triptolide biosynthesis.</title>
        <authorList>
            <person name="Tu L."/>
            <person name="Su P."/>
            <person name="Zhang Z."/>
            <person name="Gao L."/>
            <person name="Wang J."/>
            <person name="Hu T."/>
            <person name="Zhou J."/>
            <person name="Zhang Y."/>
            <person name="Zhao Y."/>
            <person name="Liu Y."/>
            <person name="Song Y."/>
            <person name="Tong Y."/>
            <person name="Lu Y."/>
            <person name="Yang J."/>
            <person name="Xu C."/>
            <person name="Jia M."/>
            <person name="Peters R.J."/>
            <person name="Huang L."/>
            <person name="Gao W."/>
        </authorList>
    </citation>
    <scope>NUCLEOTIDE SEQUENCE [LARGE SCALE GENOMIC DNA]</scope>
    <source>
        <strain evidence="11">cv. XIE 37</strain>
        <tissue evidence="10">Leaf</tissue>
    </source>
</reference>
<dbReference type="InterPro" id="IPR039859">
    <property type="entry name" value="PFA4/ZDH16/20/ERF2-like"/>
</dbReference>
<keyword evidence="7 8" id="KW-0012">Acyltransferase</keyword>
<dbReference type="GO" id="GO:0005783">
    <property type="term" value="C:endoplasmic reticulum"/>
    <property type="evidence" value="ECO:0007669"/>
    <property type="project" value="TreeGrafter"/>
</dbReference>
<dbReference type="EMBL" id="JAAARO010000010">
    <property type="protein sequence ID" value="KAF5741435.1"/>
    <property type="molecule type" value="Genomic_DNA"/>
</dbReference>
<feature type="transmembrane region" description="Helical" evidence="8">
    <location>
        <begin position="244"/>
        <end position="268"/>
    </location>
</feature>
<dbReference type="PANTHER" id="PTHR22883:SF57">
    <property type="entry name" value="S-ACYLTRANSFERASE"/>
    <property type="match status" value="1"/>
</dbReference>
<evidence type="ECO:0000256" key="1">
    <source>
        <dbReference type="ARBA" id="ARBA00004127"/>
    </source>
</evidence>
<dbReference type="AlphaFoldDB" id="A0A7J7D502"/>
<sequence length="368" mass="41841">MDSINSESDFSDNEFQSVHSIPCSASPEQEFSDNLAKDETGGKCQVGNKAARRCDLMLDSLKESMSAIKACFQDLWMKYCGRYSDTGTTRAYHVWPGNNVFFFHGRLVCGPDPRGLIITTVSIILSSWIFAVYSVDDLANKSTLIVTFSFVLTIIVLINMILVSTTDPGIIPRNDPAFADEVGTSNATRRKRVIVNGVELKLRFCRICKIFRPPRSCHCAVCDNCVERFDHHCGQCIALRNYRFYLAFVMSSLVYFIYTFAFSCWRIHQRMLKTRTGLLGMLKECPETLALVCFNFAAIWFLGGLAIYHTYLIVINQTAYENFRQFYISSRNPFDRGVLSNIKEVLFALLPRSRVDFQAEVRPGSQHN</sequence>
<keyword evidence="4 8" id="KW-0812">Transmembrane</keyword>
<organism evidence="10 11">
    <name type="scientific">Tripterygium wilfordii</name>
    <name type="common">Thunder God vine</name>
    <dbReference type="NCBI Taxonomy" id="458696"/>
    <lineage>
        <taxon>Eukaryota</taxon>
        <taxon>Viridiplantae</taxon>
        <taxon>Streptophyta</taxon>
        <taxon>Embryophyta</taxon>
        <taxon>Tracheophyta</taxon>
        <taxon>Spermatophyta</taxon>
        <taxon>Magnoliopsida</taxon>
        <taxon>eudicotyledons</taxon>
        <taxon>Gunneridae</taxon>
        <taxon>Pentapetalae</taxon>
        <taxon>rosids</taxon>
        <taxon>fabids</taxon>
        <taxon>Celastrales</taxon>
        <taxon>Celastraceae</taxon>
        <taxon>Tripterygium</taxon>
    </lineage>
</organism>
<protein>
    <recommendedName>
        <fullName evidence="8">S-acyltransferase</fullName>
        <ecNumber evidence="8">2.3.1.225</ecNumber>
    </recommendedName>
    <alternativeName>
        <fullName evidence="8">Palmitoyltransferase</fullName>
    </alternativeName>
</protein>
<comment type="similarity">
    <text evidence="2 8">Belongs to the DHHC palmitoyltransferase family.</text>
</comment>
<comment type="catalytic activity">
    <reaction evidence="8">
        <text>L-cysteinyl-[protein] + hexadecanoyl-CoA = S-hexadecanoyl-L-cysteinyl-[protein] + CoA</text>
        <dbReference type="Rhea" id="RHEA:36683"/>
        <dbReference type="Rhea" id="RHEA-COMP:10131"/>
        <dbReference type="Rhea" id="RHEA-COMP:11032"/>
        <dbReference type="ChEBI" id="CHEBI:29950"/>
        <dbReference type="ChEBI" id="CHEBI:57287"/>
        <dbReference type="ChEBI" id="CHEBI:57379"/>
        <dbReference type="ChEBI" id="CHEBI:74151"/>
        <dbReference type="EC" id="2.3.1.225"/>
    </reaction>
</comment>
<feature type="transmembrane region" description="Helical" evidence="8">
    <location>
        <begin position="115"/>
        <end position="133"/>
    </location>
</feature>
<dbReference type="InParanoid" id="A0A7J7D502"/>
<feature type="domain" description="Palmitoyltransferase DHHC" evidence="9">
    <location>
        <begin position="201"/>
        <end position="324"/>
    </location>
</feature>
<comment type="caution">
    <text evidence="10">The sequence shown here is derived from an EMBL/GenBank/DDBJ whole genome shotgun (WGS) entry which is preliminary data.</text>
</comment>
<evidence type="ECO:0000256" key="3">
    <source>
        <dbReference type="ARBA" id="ARBA00022679"/>
    </source>
</evidence>
<comment type="subcellular location">
    <subcellularLocation>
        <location evidence="1">Endomembrane system</location>
        <topology evidence="1">Multi-pass membrane protein</topology>
    </subcellularLocation>
</comment>
<evidence type="ECO:0000256" key="7">
    <source>
        <dbReference type="ARBA" id="ARBA00023315"/>
    </source>
</evidence>
<dbReference type="GO" id="GO:0019706">
    <property type="term" value="F:protein-cysteine S-palmitoyltransferase activity"/>
    <property type="evidence" value="ECO:0007669"/>
    <property type="project" value="UniProtKB-EC"/>
</dbReference>
<proteinExistence type="inferred from homology"/>
<keyword evidence="5 8" id="KW-1133">Transmembrane helix</keyword>
<dbReference type="PANTHER" id="PTHR22883">
    <property type="entry name" value="ZINC FINGER DHHC DOMAIN CONTAINING PROTEIN"/>
    <property type="match status" value="1"/>
</dbReference>